<protein>
    <submittedName>
        <fullName evidence="1">Uncharacterized protein</fullName>
    </submittedName>
</protein>
<dbReference type="RefSeq" id="WP_072754096.1">
    <property type="nucleotide sequence ID" value="NZ_FOAW01000038.1"/>
</dbReference>
<reference evidence="2" key="1">
    <citation type="submission" date="2016-10" db="EMBL/GenBank/DDBJ databases">
        <authorList>
            <person name="Varghese N."/>
            <person name="Submissions S."/>
        </authorList>
    </citation>
    <scope>NUCLEOTIDE SEQUENCE [LARGE SCALE GENOMIC DNA]</scope>
    <source>
        <strain evidence="2">DSM 44675</strain>
    </source>
</reference>
<evidence type="ECO:0000313" key="2">
    <source>
        <dbReference type="Proteomes" id="UP000198677"/>
    </source>
</evidence>
<evidence type="ECO:0000313" key="1">
    <source>
        <dbReference type="EMBL" id="SEM42883.1"/>
    </source>
</evidence>
<keyword evidence="2" id="KW-1185">Reference proteome</keyword>
<dbReference type="EMBL" id="FOAW01000038">
    <property type="protein sequence ID" value="SEM42883.1"/>
    <property type="molecule type" value="Genomic_DNA"/>
</dbReference>
<name>A0A1H7YA63_9NOCA</name>
<proteinExistence type="predicted"/>
<accession>A0A1H7YA63</accession>
<organism evidence="1 2">
    <name type="scientific">Rhodococcus maanshanensis</name>
    <dbReference type="NCBI Taxonomy" id="183556"/>
    <lineage>
        <taxon>Bacteria</taxon>
        <taxon>Bacillati</taxon>
        <taxon>Actinomycetota</taxon>
        <taxon>Actinomycetes</taxon>
        <taxon>Mycobacteriales</taxon>
        <taxon>Nocardiaceae</taxon>
        <taxon>Rhodococcus</taxon>
    </lineage>
</organism>
<dbReference type="OrthoDB" id="4571146at2"/>
<gene>
    <name evidence="1" type="ORF">SAMN05444583_1386</name>
</gene>
<dbReference type="Proteomes" id="UP000198677">
    <property type="component" value="Unassembled WGS sequence"/>
</dbReference>
<sequence>MRRIAVIGILFVAALEAMALRAGAPAAALIAIGASAAVVIFAMRRAVDVAPAAGEVVAPSNSQQEMLRRWRLRTETLVSWADGSCADWDRHLRPLLAREFVHVSGPHAPRGPAEIEAAGAAMFGADLWRWVDPAGARTGDPEGPGPGRGALERILTRLEQL</sequence>
<dbReference type="AlphaFoldDB" id="A0A1H7YA63"/>